<evidence type="ECO:0000256" key="1">
    <source>
        <dbReference type="SAM" id="MobiDB-lite"/>
    </source>
</evidence>
<evidence type="ECO:0000313" key="2">
    <source>
        <dbReference type="EMBL" id="TFU81934.1"/>
    </source>
</evidence>
<reference evidence="2" key="1">
    <citation type="submission" date="2019-03" db="EMBL/GenBank/DDBJ databases">
        <title>Serratia marcescens strain N2 draft genome.</title>
        <authorList>
            <person name="Yassin A."/>
            <person name="El-Kenawy N."/>
            <person name="Youssef N.H."/>
        </authorList>
    </citation>
    <scope>NUCLEOTIDE SEQUENCE [LARGE SCALE GENOMIC DNA]</scope>
    <source>
        <strain evidence="2">N2</strain>
    </source>
</reference>
<proteinExistence type="predicted"/>
<dbReference type="SUPFAM" id="SSF47413">
    <property type="entry name" value="lambda repressor-like DNA-binding domains"/>
    <property type="match status" value="1"/>
</dbReference>
<name>A0A9X8VFI8_SERMA</name>
<comment type="caution">
    <text evidence="2">The sequence shown here is derived from an EMBL/GenBank/DDBJ whole genome shotgun (WGS) entry which is preliminary data.</text>
</comment>
<sequence>MEKNVRSTKQPEGSFEVKRKEPFSDKLKKLQNGRTVRQCAEDWGINLSTLKNYFSRPDATPRFDVLSKISSTEGVSIEWLLGDEDSFEVVKSEGTLPKCARGVWRRRLTDMLDLLDEDDLEALTKQLTLKGLETILYLLDEDNIALLKLDKVVKEKILGKQPQTEAVANHNYEKAKECGADNEERADTESLASDKKRAV</sequence>
<gene>
    <name evidence="2" type="ORF">E0L31_19035</name>
</gene>
<dbReference type="EMBL" id="SPSG01002521">
    <property type="protein sequence ID" value="TFU81934.1"/>
    <property type="molecule type" value="Genomic_DNA"/>
</dbReference>
<feature type="region of interest" description="Disordered" evidence="1">
    <location>
        <begin position="1"/>
        <end position="20"/>
    </location>
</feature>
<dbReference type="InterPro" id="IPR010982">
    <property type="entry name" value="Lambda_DNA-bd_dom_sf"/>
</dbReference>
<feature type="compositionally biased region" description="Basic and acidic residues" evidence="1">
    <location>
        <begin position="171"/>
        <end position="199"/>
    </location>
</feature>
<dbReference type="AlphaFoldDB" id="A0A9X8VFI8"/>
<dbReference type="RefSeq" id="WP_212562774.1">
    <property type="nucleotide sequence ID" value="NZ_SPSG02000011.1"/>
</dbReference>
<protein>
    <submittedName>
        <fullName evidence="2">Uncharacterized protein</fullName>
    </submittedName>
</protein>
<accession>A0A9X8VFI8</accession>
<dbReference type="GO" id="GO:0003677">
    <property type="term" value="F:DNA binding"/>
    <property type="evidence" value="ECO:0007669"/>
    <property type="project" value="InterPro"/>
</dbReference>
<organism evidence="2">
    <name type="scientific">Serratia marcescens</name>
    <dbReference type="NCBI Taxonomy" id="615"/>
    <lineage>
        <taxon>Bacteria</taxon>
        <taxon>Pseudomonadati</taxon>
        <taxon>Pseudomonadota</taxon>
        <taxon>Gammaproteobacteria</taxon>
        <taxon>Enterobacterales</taxon>
        <taxon>Yersiniaceae</taxon>
        <taxon>Serratia</taxon>
    </lineage>
</organism>
<dbReference type="Gene3D" id="1.10.260.40">
    <property type="entry name" value="lambda repressor-like DNA-binding domains"/>
    <property type="match status" value="1"/>
</dbReference>
<feature type="region of interest" description="Disordered" evidence="1">
    <location>
        <begin position="168"/>
        <end position="199"/>
    </location>
</feature>